<evidence type="ECO:0000256" key="1">
    <source>
        <dbReference type="ARBA" id="ARBA00001966"/>
    </source>
</evidence>
<keyword evidence="5" id="KW-0408">Iron</keyword>
<dbReference type="InterPro" id="IPR007197">
    <property type="entry name" value="rSAM"/>
</dbReference>
<comment type="caution">
    <text evidence="8">The sequence shown here is derived from an EMBL/GenBank/DDBJ whole genome shotgun (WGS) entry which is preliminary data.</text>
</comment>
<gene>
    <name evidence="8" type="ORF">E3J62_08630</name>
</gene>
<dbReference type="Gene3D" id="3.20.20.70">
    <property type="entry name" value="Aldolase class I"/>
    <property type="match status" value="1"/>
</dbReference>
<evidence type="ECO:0000256" key="4">
    <source>
        <dbReference type="ARBA" id="ARBA00022723"/>
    </source>
</evidence>
<dbReference type="SFLD" id="SFLDS00029">
    <property type="entry name" value="Radical_SAM"/>
    <property type="match status" value="1"/>
</dbReference>
<dbReference type="GO" id="GO:0046872">
    <property type="term" value="F:metal ion binding"/>
    <property type="evidence" value="ECO:0007669"/>
    <property type="project" value="UniProtKB-KW"/>
</dbReference>
<dbReference type="InterPro" id="IPR013785">
    <property type="entry name" value="Aldolase_TIM"/>
</dbReference>
<keyword evidence="6" id="KW-0411">Iron-sulfur</keyword>
<dbReference type="CDD" id="cd01335">
    <property type="entry name" value="Radical_SAM"/>
    <property type="match status" value="1"/>
</dbReference>
<organism evidence="8 9">
    <name type="scientific">candidate division TA06 bacterium</name>
    <dbReference type="NCBI Taxonomy" id="2250710"/>
    <lineage>
        <taxon>Bacteria</taxon>
        <taxon>Bacteria division TA06</taxon>
    </lineage>
</organism>
<dbReference type="GO" id="GO:0003824">
    <property type="term" value="F:catalytic activity"/>
    <property type="evidence" value="ECO:0007669"/>
    <property type="project" value="InterPro"/>
</dbReference>
<evidence type="ECO:0000313" key="8">
    <source>
        <dbReference type="EMBL" id="TET45076.1"/>
    </source>
</evidence>
<keyword evidence="4" id="KW-0479">Metal-binding</keyword>
<dbReference type="Proteomes" id="UP000315525">
    <property type="component" value="Unassembled WGS sequence"/>
</dbReference>
<dbReference type="AlphaFoldDB" id="A0A523URA2"/>
<feature type="domain" description="Radical SAM core" evidence="7">
    <location>
        <begin position="18"/>
        <end position="243"/>
    </location>
</feature>
<dbReference type="PANTHER" id="PTHR43787:SF11">
    <property type="entry name" value="UPF0026 PROTEIN SLR1464"/>
    <property type="match status" value="1"/>
</dbReference>
<dbReference type="GO" id="GO:0051539">
    <property type="term" value="F:4 iron, 4 sulfur cluster binding"/>
    <property type="evidence" value="ECO:0007669"/>
    <property type="project" value="UniProtKB-KW"/>
</dbReference>
<evidence type="ECO:0000259" key="7">
    <source>
        <dbReference type="PROSITE" id="PS51918"/>
    </source>
</evidence>
<name>A0A523URA2_UNCT6</name>
<comment type="cofactor">
    <cofactor evidence="1">
        <name>[4Fe-4S] cluster</name>
        <dbReference type="ChEBI" id="CHEBI:49883"/>
    </cofactor>
</comment>
<evidence type="ECO:0000256" key="2">
    <source>
        <dbReference type="ARBA" id="ARBA00022485"/>
    </source>
</evidence>
<dbReference type="PANTHER" id="PTHR43787">
    <property type="entry name" value="FEMO COFACTOR BIOSYNTHESIS PROTEIN NIFB-RELATED"/>
    <property type="match status" value="1"/>
</dbReference>
<evidence type="ECO:0000313" key="9">
    <source>
        <dbReference type="Proteomes" id="UP000315525"/>
    </source>
</evidence>
<dbReference type="InterPro" id="IPR040084">
    <property type="entry name" value="GTPase_Obg"/>
</dbReference>
<evidence type="ECO:0000256" key="5">
    <source>
        <dbReference type="ARBA" id="ARBA00023004"/>
    </source>
</evidence>
<protein>
    <submittedName>
        <fullName evidence="8">Radical SAM protein</fullName>
    </submittedName>
</protein>
<dbReference type="Pfam" id="PF04055">
    <property type="entry name" value="Radical_SAM"/>
    <property type="match status" value="1"/>
</dbReference>
<dbReference type="InterPro" id="IPR058240">
    <property type="entry name" value="rSAM_sf"/>
</dbReference>
<proteinExistence type="predicted"/>
<dbReference type="SFLD" id="SFLDG01083">
    <property type="entry name" value="Uncharacterised_Radical_SAM_Su"/>
    <property type="match status" value="1"/>
</dbReference>
<keyword evidence="3" id="KW-0949">S-adenosyl-L-methionine</keyword>
<keyword evidence="2" id="KW-0004">4Fe-4S</keyword>
<sequence length="251" mass="28319">MALRSLKKGVIYGPVHSKRLGRSLGLNILPPDRKVCTFDCVYCHYGHTVVQPFELPEPRFIEEELREYLSEEPEIDFITFAGHGEPTLHMDFLEIVKRVKKLRDEMAPNVKIALLTNASKLSRPDVAGACELIDSPICKLDAGDEETFKRISRPMPRIYLEDIISNIRATPRAVIQAMIIEGSTTNASDEQIKSLVDAIKKAKPTFVQVYSIDFPFPDGSLMPAANEKLERIARVIKEETGIDSEAYWESK</sequence>
<accession>A0A523URA2</accession>
<dbReference type="EMBL" id="SOJN01000096">
    <property type="protein sequence ID" value="TET45076.1"/>
    <property type="molecule type" value="Genomic_DNA"/>
</dbReference>
<evidence type="ECO:0000256" key="6">
    <source>
        <dbReference type="ARBA" id="ARBA00023014"/>
    </source>
</evidence>
<dbReference type="SUPFAM" id="SSF102114">
    <property type="entry name" value="Radical SAM enzymes"/>
    <property type="match status" value="1"/>
</dbReference>
<reference evidence="8 9" key="1">
    <citation type="submission" date="2019-03" db="EMBL/GenBank/DDBJ databases">
        <title>Metabolic potential of uncultured bacteria and archaea associated with petroleum seepage in deep-sea sediments.</title>
        <authorList>
            <person name="Dong X."/>
            <person name="Hubert C."/>
        </authorList>
    </citation>
    <scope>NUCLEOTIDE SEQUENCE [LARGE SCALE GENOMIC DNA]</scope>
    <source>
        <strain evidence="8">E44_bin18</strain>
    </source>
</reference>
<evidence type="ECO:0000256" key="3">
    <source>
        <dbReference type="ARBA" id="ARBA00022691"/>
    </source>
</evidence>
<dbReference type="PROSITE" id="PS51918">
    <property type="entry name" value="RADICAL_SAM"/>
    <property type="match status" value="1"/>
</dbReference>